<protein>
    <submittedName>
        <fullName evidence="1">Excisionase from transposon Tn916</fullName>
    </submittedName>
</protein>
<dbReference type="Gene3D" id="3.90.105.50">
    <property type="match status" value="1"/>
</dbReference>
<dbReference type="InterPro" id="IPR015122">
    <property type="entry name" value="Tn916-Xis"/>
</dbReference>
<sequence>MAIKIEKGKIPIWEKYMLTVDEAVQYFGIGEKKIRMLISEHLNSECCFTVQVGCKSLINRKKFEAFLDQTTSL</sequence>
<evidence type="ECO:0000313" key="2">
    <source>
        <dbReference type="EMBL" id="VUW97288.1"/>
    </source>
</evidence>
<dbReference type="InterPro" id="IPR038148">
    <property type="entry name" value="Tn1545/Tn916_Xis"/>
</dbReference>
<dbReference type="AlphaFoldDB" id="A0A174CUA0"/>
<dbReference type="Proteomes" id="UP000095409">
    <property type="component" value="Unassembled WGS sequence"/>
</dbReference>
<evidence type="ECO:0000313" key="3">
    <source>
        <dbReference type="Proteomes" id="UP000095409"/>
    </source>
</evidence>
<reference evidence="1 3" key="1">
    <citation type="submission" date="2015-09" db="EMBL/GenBank/DDBJ databases">
        <authorList>
            <consortium name="Pathogen Informatics"/>
        </authorList>
    </citation>
    <scope>NUCLEOTIDE SEQUENCE [LARGE SCALE GENOMIC DNA]</scope>
    <source>
        <strain evidence="1 3">2789STDY5608837</strain>
    </source>
</reference>
<dbReference type="Proteomes" id="UP000409147">
    <property type="component" value="Unassembled WGS sequence"/>
</dbReference>
<dbReference type="RefSeq" id="WP_021650362.1">
    <property type="nucleotide sequence ID" value="NZ_CABHNB010000013.1"/>
</dbReference>
<dbReference type="EMBL" id="CYZD01000006">
    <property type="protein sequence ID" value="CUO15669.1"/>
    <property type="molecule type" value="Genomic_DNA"/>
</dbReference>
<reference evidence="2 4" key="2">
    <citation type="submission" date="2019-07" db="EMBL/GenBank/DDBJ databases">
        <authorList>
            <person name="Hibberd C M."/>
            <person name="Gehrig L. J."/>
            <person name="Chang H.-W."/>
            <person name="Venkatesh S."/>
        </authorList>
    </citation>
    <scope>NUCLEOTIDE SEQUENCE [LARGE SCALE GENOMIC DNA]</scope>
    <source>
        <strain evidence="2">Ruminococcus_obeum_SSTS_Bg7063</strain>
    </source>
</reference>
<name>A0A174CUA0_9FIRM</name>
<keyword evidence="4" id="KW-1185">Reference proteome</keyword>
<dbReference type="Pfam" id="PF09035">
    <property type="entry name" value="Tn916-Xis"/>
    <property type="match status" value="1"/>
</dbReference>
<proteinExistence type="predicted"/>
<dbReference type="EMBL" id="CABHNB010000013">
    <property type="protein sequence ID" value="VUW97288.1"/>
    <property type="molecule type" value="Genomic_DNA"/>
</dbReference>
<evidence type="ECO:0000313" key="4">
    <source>
        <dbReference type="Proteomes" id="UP000409147"/>
    </source>
</evidence>
<dbReference type="GeneID" id="69514251"/>
<accession>A0A174CUA0</accession>
<evidence type="ECO:0000313" key="1">
    <source>
        <dbReference type="EMBL" id="CUO15669.1"/>
    </source>
</evidence>
<organism evidence="1 3">
    <name type="scientific">Blautia obeum</name>
    <dbReference type="NCBI Taxonomy" id="40520"/>
    <lineage>
        <taxon>Bacteria</taxon>
        <taxon>Bacillati</taxon>
        <taxon>Bacillota</taxon>
        <taxon>Clostridia</taxon>
        <taxon>Lachnospirales</taxon>
        <taxon>Lachnospiraceae</taxon>
        <taxon>Blautia</taxon>
    </lineage>
</organism>
<gene>
    <name evidence="1" type="ORF">ERS852394_01587</name>
    <name evidence="2" type="ORF">ROSSTS7063_00857</name>
</gene>